<feature type="transmembrane region" description="Helical" evidence="11">
    <location>
        <begin position="51"/>
        <end position="72"/>
    </location>
</feature>
<evidence type="ECO:0000256" key="8">
    <source>
        <dbReference type="ARBA" id="ARBA00022989"/>
    </source>
</evidence>
<comment type="caution">
    <text evidence="13">The sequence shown here is derived from an EMBL/GenBank/DDBJ whole genome shotgun (WGS) entry which is preliminary data.</text>
</comment>
<evidence type="ECO:0000256" key="3">
    <source>
        <dbReference type="ARBA" id="ARBA00022448"/>
    </source>
</evidence>
<evidence type="ECO:0000256" key="1">
    <source>
        <dbReference type="ARBA" id="ARBA00001970"/>
    </source>
</evidence>
<evidence type="ECO:0000256" key="7">
    <source>
        <dbReference type="ARBA" id="ARBA00022982"/>
    </source>
</evidence>
<evidence type="ECO:0000256" key="10">
    <source>
        <dbReference type="ARBA" id="ARBA00023136"/>
    </source>
</evidence>
<gene>
    <name evidence="13" type="ORF">ILEXP_LOCUS39993</name>
</gene>
<dbReference type="PANTHER" id="PTHR10106:SF43">
    <property type="entry name" value="CYTOCHROME B561 FAMILY PROTEIN, EXPRESSED"/>
    <property type="match status" value="1"/>
</dbReference>
<dbReference type="EMBL" id="CAUOFW020005503">
    <property type="protein sequence ID" value="CAK9170498.1"/>
    <property type="molecule type" value="Genomic_DNA"/>
</dbReference>
<dbReference type="Gene3D" id="1.20.120.1770">
    <property type="match status" value="1"/>
</dbReference>
<accession>A0ABC8TM10</accession>
<keyword evidence="14" id="KW-1185">Reference proteome</keyword>
<dbReference type="Proteomes" id="UP001642360">
    <property type="component" value="Unassembled WGS sequence"/>
</dbReference>
<dbReference type="Pfam" id="PF03188">
    <property type="entry name" value="Cytochrom_B561"/>
    <property type="match status" value="1"/>
</dbReference>
<protein>
    <recommendedName>
        <fullName evidence="12">Cytochrome b561 domain-containing protein</fullName>
    </recommendedName>
</protein>
<evidence type="ECO:0000256" key="6">
    <source>
        <dbReference type="ARBA" id="ARBA00022723"/>
    </source>
</evidence>
<comment type="cofactor">
    <cofactor evidence="1">
        <name>heme b</name>
        <dbReference type="ChEBI" id="CHEBI:60344"/>
    </cofactor>
</comment>
<keyword evidence="3" id="KW-0813">Transport</keyword>
<evidence type="ECO:0000256" key="9">
    <source>
        <dbReference type="ARBA" id="ARBA00023004"/>
    </source>
</evidence>
<sequence>MASKSRPSYQVSVLPVTVFAHLIVIAVTILVFVWLLHFLEGLAFKSNIKAKIFNVVPMPITYYLLDCFYTALRSDVQCFDFFGIVLQVHPFLMFIGFVLVVGEAIMAYKTVPAKKEVQKVFHLTLHFIAPICGILGIYAVFKFHHEVGNPDMYTLHSWLGMSTICLFGLQVPSSI</sequence>
<keyword evidence="8 11" id="KW-1133">Transmembrane helix</keyword>
<organism evidence="13 14">
    <name type="scientific">Ilex paraguariensis</name>
    <name type="common">yerba mate</name>
    <dbReference type="NCBI Taxonomy" id="185542"/>
    <lineage>
        <taxon>Eukaryota</taxon>
        <taxon>Viridiplantae</taxon>
        <taxon>Streptophyta</taxon>
        <taxon>Embryophyta</taxon>
        <taxon>Tracheophyta</taxon>
        <taxon>Spermatophyta</taxon>
        <taxon>Magnoliopsida</taxon>
        <taxon>eudicotyledons</taxon>
        <taxon>Gunneridae</taxon>
        <taxon>Pentapetalae</taxon>
        <taxon>asterids</taxon>
        <taxon>campanulids</taxon>
        <taxon>Aquifoliales</taxon>
        <taxon>Aquifoliaceae</taxon>
        <taxon>Ilex</taxon>
    </lineage>
</organism>
<feature type="transmembrane region" description="Helical" evidence="11">
    <location>
        <begin position="12"/>
        <end position="39"/>
    </location>
</feature>
<evidence type="ECO:0000256" key="11">
    <source>
        <dbReference type="SAM" id="Phobius"/>
    </source>
</evidence>
<feature type="domain" description="Cytochrome b561" evidence="12">
    <location>
        <begin position="53"/>
        <end position="175"/>
    </location>
</feature>
<keyword evidence="7" id="KW-0249">Electron transport</keyword>
<evidence type="ECO:0000256" key="2">
    <source>
        <dbReference type="ARBA" id="ARBA00004141"/>
    </source>
</evidence>
<dbReference type="InterPro" id="IPR043205">
    <property type="entry name" value="CYB561/CYBRD1-like"/>
</dbReference>
<keyword evidence="4" id="KW-0349">Heme</keyword>
<evidence type="ECO:0000313" key="14">
    <source>
        <dbReference type="Proteomes" id="UP001642360"/>
    </source>
</evidence>
<dbReference type="PROSITE" id="PS50939">
    <property type="entry name" value="CYTOCHROME_B561"/>
    <property type="match status" value="1"/>
</dbReference>
<evidence type="ECO:0000256" key="4">
    <source>
        <dbReference type="ARBA" id="ARBA00022617"/>
    </source>
</evidence>
<reference evidence="13 14" key="1">
    <citation type="submission" date="2024-02" db="EMBL/GenBank/DDBJ databases">
        <authorList>
            <person name="Vignale AGUSTIN F."/>
            <person name="Sosa J E."/>
            <person name="Modenutti C."/>
        </authorList>
    </citation>
    <scope>NUCLEOTIDE SEQUENCE [LARGE SCALE GENOMIC DNA]</scope>
</reference>
<dbReference type="AlphaFoldDB" id="A0ABC8TM10"/>
<feature type="transmembrane region" description="Helical" evidence="11">
    <location>
        <begin position="84"/>
        <end position="108"/>
    </location>
</feature>
<dbReference type="GO" id="GO:0046872">
    <property type="term" value="F:metal ion binding"/>
    <property type="evidence" value="ECO:0007669"/>
    <property type="project" value="UniProtKB-KW"/>
</dbReference>
<dbReference type="InterPro" id="IPR006593">
    <property type="entry name" value="Cyt_b561/ferric_Rdtase_TM"/>
</dbReference>
<dbReference type="GO" id="GO:0016020">
    <property type="term" value="C:membrane"/>
    <property type="evidence" value="ECO:0007669"/>
    <property type="project" value="UniProtKB-SubCell"/>
</dbReference>
<evidence type="ECO:0000256" key="5">
    <source>
        <dbReference type="ARBA" id="ARBA00022692"/>
    </source>
</evidence>
<dbReference type="SMART" id="SM00665">
    <property type="entry name" value="B561"/>
    <property type="match status" value="1"/>
</dbReference>
<name>A0ABC8TM10_9AQUA</name>
<keyword evidence="5 11" id="KW-0812">Transmembrane</keyword>
<feature type="transmembrane region" description="Helical" evidence="11">
    <location>
        <begin position="120"/>
        <end position="141"/>
    </location>
</feature>
<proteinExistence type="predicted"/>
<feature type="transmembrane region" description="Helical" evidence="11">
    <location>
        <begin position="153"/>
        <end position="171"/>
    </location>
</feature>
<keyword evidence="10 11" id="KW-0472">Membrane</keyword>
<dbReference type="PANTHER" id="PTHR10106">
    <property type="entry name" value="CYTOCHROME B561-RELATED"/>
    <property type="match status" value="1"/>
</dbReference>
<comment type="subcellular location">
    <subcellularLocation>
        <location evidence="2">Membrane</location>
        <topology evidence="2">Multi-pass membrane protein</topology>
    </subcellularLocation>
</comment>
<keyword evidence="6" id="KW-0479">Metal-binding</keyword>
<keyword evidence="9" id="KW-0408">Iron</keyword>
<evidence type="ECO:0000259" key="12">
    <source>
        <dbReference type="PROSITE" id="PS50939"/>
    </source>
</evidence>
<evidence type="ECO:0000313" key="13">
    <source>
        <dbReference type="EMBL" id="CAK9170498.1"/>
    </source>
</evidence>